<feature type="compositionally biased region" description="Acidic residues" evidence="1">
    <location>
        <begin position="60"/>
        <end position="72"/>
    </location>
</feature>
<feature type="compositionally biased region" description="Polar residues" evidence="1">
    <location>
        <begin position="150"/>
        <end position="162"/>
    </location>
</feature>
<name>W8BYQ0_CERCA</name>
<evidence type="ECO:0000313" key="2">
    <source>
        <dbReference type="EMBL" id="JAC06511.1"/>
    </source>
</evidence>
<sequence length="162" mass="18141">MPVPNKNKCKYNLPNSKKIKEKDVDSLVQELLCGNKKLTKAQQQKKRDLEEFLVKKLEQYDEESDETDSSDADSEKTESDSDSETDSDSESDSETDSDENSTTASDDDTDSDGSDEDGSDDDDSAESSEFSDSDEGHNYSKHSDVFSDEYTINSYSDNDYVN</sequence>
<proteinExistence type="evidence at transcript level"/>
<dbReference type="AlphaFoldDB" id="W8BYQ0"/>
<reference evidence="2" key="1">
    <citation type="submission" date="2013-07" db="EMBL/GenBank/DDBJ databases">
        <authorList>
            <person name="Geib S."/>
        </authorList>
    </citation>
    <scope>NUCLEOTIDE SEQUENCE</scope>
</reference>
<reference evidence="2" key="2">
    <citation type="journal article" date="2014" name="BMC Genomics">
        <title>A genomic perspective to assessing quality of mass-reared SIT flies used in Mediterranean fruit fly (Ceratitis capitata) eradication in California.</title>
        <authorList>
            <person name="Calla B."/>
            <person name="Hall B."/>
            <person name="Hou S."/>
            <person name="Geib S.M."/>
        </authorList>
    </citation>
    <scope>NUCLEOTIDE SEQUENCE</scope>
</reference>
<feature type="region of interest" description="Disordered" evidence="1">
    <location>
        <begin position="57"/>
        <end position="162"/>
    </location>
</feature>
<dbReference type="EMBL" id="GAMC01000045">
    <property type="protein sequence ID" value="JAC06511.1"/>
    <property type="molecule type" value="mRNA"/>
</dbReference>
<evidence type="ECO:0000256" key="1">
    <source>
        <dbReference type="SAM" id="MobiDB-lite"/>
    </source>
</evidence>
<feature type="compositionally biased region" description="Acidic residues" evidence="1">
    <location>
        <begin position="80"/>
        <end position="133"/>
    </location>
</feature>
<protein>
    <submittedName>
        <fullName evidence="2">Uncharacterized protein</fullName>
    </submittedName>
</protein>
<organism evidence="2">
    <name type="scientific">Ceratitis capitata</name>
    <name type="common">Mediterranean fruit fly</name>
    <name type="synonym">Tephritis capitata</name>
    <dbReference type="NCBI Taxonomy" id="7213"/>
    <lineage>
        <taxon>Eukaryota</taxon>
        <taxon>Metazoa</taxon>
        <taxon>Ecdysozoa</taxon>
        <taxon>Arthropoda</taxon>
        <taxon>Hexapoda</taxon>
        <taxon>Insecta</taxon>
        <taxon>Pterygota</taxon>
        <taxon>Neoptera</taxon>
        <taxon>Endopterygota</taxon>
        <taxon>Diptera</taxon>
        <taxon>Brachycera</taxon>
        <taxon>Muscomorpha</taxon>
        <taxon>Tephritoidea</taxon>
        <taxon>Tephritidae</taxon>
        <taxon>Ceratitis</taxon>
        <taxon>Ceratitis</taxon>
    </lineage>
</organism>
<feature type="compositionally biased region" description="Basic and acidic residues" evidence="1">
    <location>
        <begin position="134"/>
        <end position="145"/>
    </location>
</feature>
<accession>W8BYQ0</accession>